<sequence length="130" mass="13909">MTEPTGGRLVFDGECGFCTRCVGWVRRLDRRGRIDVRPYQAPGVPASVGASTEQCAEAVQWLGPDGVRRSGADAVNAVLSTVTGTTVPSAVYRATSGLQEAAYRWVADHRSWFPGASPHCQENPRECAAG</sequence>
<reference evidence="2" key="1">
    <citation type="journal article" date="2019" name="Int. J. Syst. Evol. Microbiol.">
        <title>The Global Catalogue of Microorganisms (GCM) 10K type strain sequencing project: providing services to taxonomists for standard genome sequencing and annotation.</title>
        <authorList>
            <consortium name="The Broad Institute Genomics Platform"/>
            <consortium name="The Broad Institute Genome Sequencing Center for Infectious Disease"/>
            <person name="Wu L."/>
            <person name="Ma J."/>
        </authorList>
    </citation>
    <scope>NUCLEOTIDE SEQUENCE [LARGE SCALE GENOMIC DNA]</scope>
    <source>
        <strain evidence="2">JCM 17979</strain>
    </source>
</reference>
<evidence type="ECO:0008006" key="3">
    <source>
        <dbReference type="Google" id="ProtNLM"/>
    </source>
</evidence>
<comment type="caution">
    <text evidence="1">The sequence shown here is derived from an EMBL/GenBank/DDBJ whole genome shotgun (WGS) entry which is preliminary data.</text>
</comment>
<dbReference type="EMBL" id="BAABHO010000037">
    <property type="protein sequence ID" value="GAA4800350.1"/>
    <property type="molecule type" value="Genomic_DNA"/>
</dbReference>
<evidence type="ECO:0000313" key="2">
    <source>
        <dbReference type="Proteomes" id="UP001500928"/>
    </source>
</evidence>
<proteinExistence type="predicted"/>
<organism evidence="1 2">
    <name type="scientific">Actinomycetospora chlora</name>
    <dbReference type="NCBI Taxonomy" id="663608"/>
    <lineage>
        <taxon>Bacteria</taxon>
        <taxon>Bacillati</taxon>
        <taxon>Actinomycetota</taxon>
        <taxon>Actinomycetes</taxon>
        <taxon>Pseudonocardiales</taxon>
        <taxon>Pseudonocardiaceae</taxon>
        <taxon>Actinomycetospora</taxon>
    </lineage>
</organism>
<dbReference type="Proteomes" id="UP001500928">
    <property type="component" value="Unassembled WGS sequence"/>
</dbReference>
<protein>
    <recommendedName>
        <fullName evidence="3">DUF393 domain-containing protein</fullName>
    </recommendedName>
</protein>
<dbReference type="Pfam" id="PF04134">
    <property type="entry name" value="DCC1-like"/>
    <property type="match status" value="1"/>
</dbReference>
<dbReference type="InterPro" id="IPR007263">
    <property type="entry name" value="DCC1-like"/>
</dbReference>
<keyword evidence="2" id="KW-1185">Reference proteome</keyword>
<dbReference type="RefSeq" id="WP_345419610.1">
    <property type="nucleotide sequence ID" value="NZ_BAABHO010000037.1"/>
</dbReference>
<accession>A0ABP9BUH8</accession>
<gene>
    <name evidence="1" type="ORF">GCM10023200_41500</name>
</gene>
<name>A0ABP9BUH8_9PSEU</name>
<evidence type="ECO:0000313" key="1">
    <source>
        <dbReference type="EMBL" id="GAA4800350.1"/>
    </source>
</evidence>